<keyword evidence="3" id="KW-1185">Reference proteome</keyword>
<proteinExistence type="predicted"/>
<gene>
    <name evidence="2" type="ORF">LTR36_008733</name>
</gene>
<dbReference type="EMBL" id="JAVFHQ010000006">
    <property type="protein sequence ID" value="KAK4548960.1"/>
    <property type="molecule type" value="Genomic_DNA"/>
</dbReference>
<reference evidence="2 3" key="1">
    <citation type="submission" date="2021-11" db="EMBL/GenBank/DDBJ databases">
        <title>Black yeast isolated from Biological Soil Crust.</title>
        <authorList>
            <person name="Kurbessoian T."/>
        </authorList>
    </citation>
    <scope>NUCLEOTIDE SEQUENCE [LARGE SCALE GENOMIC DNA]</scope>
    <source>
        <strain evidence="2 3">CCFEE 5522</strain>
    </source>
</reference>
<organism evidence="2 3">
    <name type="scientific">Oleoguttula mirabilis</name>
    <dbReference type="NCBI Taxonomy" id="1507867"/>
    <lineage>
        <taxon>Eukaryota</taxon>
        <taxon>Fungi</taxon>
        <taxon>Dikarya</taxon>
        <taxon>Ascomycota</taxon>
        <taxon>Pezizomycotina</taxon>
        <taxon>Dothideomycetes</taxon>
        <taxon>Dothideomycetidae</taxon>
        <taxon>Mycosphaerellales</taxon>
        <taxon>Teratosphaeriaceae</taxon>
        <taxon>Oleoguttula</taxon>
    </lineage>
</organism>
<keyword evidence="1" id="KW-0175">Coiled coil</keyword>
<evidence type="ECO:0000256" key="1">
    <source>
        <dbReference type="SAM" id="Coils"/>
    </source>
</evidence>
<protein>
    <submittedName>
        <fullName evidence="2">Uncharacterized protein</fullName>
    </submittedName>
</protein>
<sequence length="252" mass="28537">MADAHHTIRALFSKALFDVTRLTHHGIQLLVDLGLVNPTAHKITCMGVRTRTKTSDDKHCCNPINEKMLPGAIINLYAIASDRTISDDELHGHTMTFVKHLFCSHHSNECNARRVADHFLPVYLQYREQHPINTPQPQPVQPPMAVHDNTVADPVTAAQPDAVALTHRLLHKNETLEWELQQTLTTVHGQQTTIGEQQNTIGAQQHTISAQQEIIGEQQRTISEQRGNISAQQEEIKKQLRRLRQLRFNSSF</sequence>
<evidence type="ECO:0000313" key="3">
    <source>
        <dbReference type="Proteomes" id="UP001324427"/>
    </source>
</evidence>
<dbReference type="Proteomes" id="UP001324427">
    <property type="component" value="Unassembled WGS sequence"/>
</dbReference>
<evidence type="ECO:0000313" key="2">
    <source>
        <dbReference type="EMBL" id="KAK4548960.1"/>
    </source>
</evidence>
<name>A0AAV9JTS9_9PEZI</name>
<comment type="caution">
    <text evidence="2">The sequence shown here is derived from an EMBL/GenBank/DDBJ whole genome shotgun (WGS) entry which is preliminary data.</text>
</comment>
<feature type="coiled-coil region" evidence="1">
    <location>
        <begin position="222"/>
        <end position="249"/>
    </location>
</feature>
<dbReference type="AlphaFoldDB" id="A0AAV9JTS9"/>
<accession>A0AAV9JTS9</accession>